<dbReference type="InterPro" id="IPR002539">
    <property type="entry name" value="MaoC-like_dom"/>
</dbReference>
<evidence type="ECO:0000256" key="2">
    <source>
        <dbReference type="SAM" id="MobiDB-lite"/>
    </source>
</evidence>
<gene>
    <name evidence="4" type="ORF">RM649_29810</name>
</gene>
<organism evidence="4 5">
    <name type="scientific">Streptomyces salyersiae</name>
    <dbReference type="NCBI Taxonomy" id="3075530"/>
    <lineage>
        <taxon>Bacteria</taxon>
        <taxon>Bacillati</taxon>
        <taxon>Actinomycetota</taxon>
        <taxon>Actinomycetes</taxon>
        <taxon>Kitasatosporales</taxon>
        <taxon>Streptomycetaceae</taxon>
        <taxon>Streptomyces</taxon>
    </lineage>
</organism>
<dbReference type="Pfam" id="PF01575">
    <property type="entry name" value="MaoC_dehydratas"/>
    <property type="match status" value="1"/>
</dbReference>
<dbReference type="RefSeq" id="WP_200692797.1">
    <property type="nucleotide sequence ID" value="NZ_JAVREX010000017.1"/>
</dbReference>
<protein>
    <submittedName>
        <fullName evidence="4">MaoC/PaaZ C-terminal domain-containing protein</fullName>
    </submittedName>
</protein>
<accession>A0ABU2RWR5</accession>
<dbReference type="InterPro" id="IPR029069">
    <property type="entry name" value="HotDog_dom_sf"/>
</dbReference>
<evidence type="ECO:0000259" key="3">
    <source>
        <dbReference type="Pfam" id="PF01575"/>
    </source>
</evidence>
<comment type="caution">
    <text evidence="4">The sequence shown here is derived from an EMBL/GenBank/DDBJ whole genome shotgun (WGS) entry which is preliminary data.</text>
</comment>
<comment type="similarity">
    <text evidence="1">Belongs to the enoyl-CoA hydratase/isomerase family.</text>
</comment>
<dbReference type="PANTHER" id="PTHR43841">
    <property type="entry name" value="3-HYDROXYACYL-THIOESTER DEHYDRATASE HTDX-RELATED"/>
    <property type="match status" value="1"/>
</dbReference>
<evidence type="ECO:0000313" key="5">
    <source>
        <dbReference type="Proteomes" id="UP001183777"/>
    </source>
</evidence>
<reference evidence="5" key="1">
    <citation type="submission" date="2023-07" db="EMBL/GenBank/DDBJ databases">
        <title>30 novel species of actinomycetes from the DSMZ collection.</title>
        <authorList>
            <person name="Nouioui I."/>
        </authorList>
    </citation>
    <scope>NUCLEOTIDE SEQUENCE [LARGE SCALE GENOMIC DNA]</scope>
    <source>
        <strain evidence="5">DSM 41770</strain>
    </source>
</reference>
<feature type="domain" description="MaoC-like" evidence="3">
    <location>
        <begin position="182"/>
        <end position="266"/>
    </location>
</feature>
<sequence>MAALGTTLLRGAVTSPFKRAGRPGATLPAAPEVRPAAPAAPGPLATYRSVCGFTGADSLPLTYPHVLGFPLALRIMTGRAFPLPVLGLVHTWIEITRHRPLRPKDPLELRVRAVELTPHRRGTEVTMVTEARLAGETVWESRSGYLSRHPTDTSATTGPPAPPAPPALPAVAEWRLPSDLGRRYGAASGDRNPIHLHPLTARLFGFPRHIAHGMWTVARCLAEAENGPAASPGRGGRDAILSVRADFKAPVPLPATVTYAAAGADFQVRGESRVHLTGSVVRDG</sequence>
<dbReference type="PANTHER" id="PTHR43841:SF1">
    <property type="entry name" value="3-HYDROXYACYL-THIOESTER DEHYDRATASE X"/>
    <property type="match status" value="1"/>
</dbReference>
<dbReference type="Gene3D" id="3.10.129.10">
    <property type="entry name" value="Hotdog Thioesterase"/>
    <property type="match status" value="1"/>
</dbReference>
<dbReference type="SUPFAM" id="SSF54637">
    <property type="entry name" value="Thioesterase/thiol ester dehydrase-isomerase"/>
    <property type="match status" value="2"/>
</dbReference>
<proteinExistence type="inferred from homology"/>
<name>A0ABU2RWR5_9ACTN</name>
<keyword evidence="5" id="KW-1185">Reference proteome</keyword>
<evidence type="ECO:0000256" key="1">
    <source>
        <dbReference type="ARBA" id="ARBA00005254"/>
    </source>
</evidence>
<dbReference type="Proteomes" id="UP001183777">
    <property type="component" value="Unassembled WGS sequence"/>
</dbReference>
<evidence type="ECO:0000313" key="4">
    <source>
        <dbReference type="EMBL" id="MDT0431819.1"/>
    </source>
</evidence>
<feature type="region of interest" description="Disordered" evidence="2">
    <location>
        <begin position="145"/>
        <end position="166"/>
    </location>
</feature>
<dbReference type="EMBL" id="JAVREX010000017">
    <property type="protein sequence ID" value="MDT0431819.1"/>
    <property type="molecule type" value="Genomic_DNA"/>
</dbReference>